<evidence type="ECO:0000256" key="3">
    <source>
        <dbReference type="PIRSR" id="PIRSR605511-2"/>
    </source>
</evidence>
<evidence type="ECO:0000259" key="4">
    <source>
        <dbReference type="Pfam" id="PF08450"/>
    </source>
</evidence>
<dbReference type="PRINTS" id="PR01790">
    <property type="entry name" value="SMP30FAMILY"/>
</dbReference>
<dbReference type="KEGG" id="slj:EGC82_11120"/>
<comment type="cofactor">
    <cofactor evidence="3">
        <name>Zn(2+)</name>
        <dbReference type="ChEBI" id="CHEBI:29105"/>
    </cofactor>
    <text evidence="3">Binds 1 divalent metal cation per subunit.</text>
</comment>
<dbReference type="InterPro" id="IPR051262">
    <property type="entry name" value="SMP-30/CGR1_Lactonase"/>
</dbReference>
<feature type="binding site" evidence="3">
    <location>
        <position position="236"/>
    </location>
    <ligand>
        <name>a divalent metal cation</name>
        <dbReference type="ChEBI" id="CHEBI:60240"/>
    </ligand>
</feature>
<feature type="active site" description="Proton donor/acceptor" evidence="2">
    <location>
        <position position="280"/>
    </location>
</feature>
<dbReference type="OrthoDB" id="241638at2"/>
<evidence type="ECO:0000256" key="2">
    <source>
        <dbReference type="PIRSR" id="PIRSR605511-1"/>
    </source>
</evidence>
<proteinExistence type="predicted"/>
<dbReference type="InterPro" id="IPR013658">
    <property type="entry name" value="SGL"/>
</dbReference>
<feature type="binding site" evidence="3">
    <location>
        <position position="92"/>
    </location>
    <ligand>
        <name>a divalent metal cation</name>
        <dbReference type="ChEBI" id="CHEBI:60240"/>
    </ligand>
</feature>
<dbReference type="GO" id="GO:0046872">
    <property type="term" value="F:metal ion binding"/>
    <property type="evidence" value="ECO:0007669"/>
    <property type="project" value="UniProtKB-KW"/>
</dbReference>
<sequence>MVYLTIIILTFNLICINKLQGSSMQLTTLRQSSSTTVKLASACALALLLPLQAYAETKSNADLALIEQCSSHYQAADSHSLKLVSDKLLFLEGPTWSVADQAFYFSEMNFSGSQLNGPDANIYQYKLNHKPTLWLSHSGSNGLLADGNDLYVLKHSDRSVNKINLSTQKQTVVVNQFDGKPFNSPNDISQHSNGGIYFSDPDWQLSERKNELNSTSVFWLSASGELVELDQLNKPNGVVLSPDEHWLYVGDYSNHIYRYPVNNDGSVGERQPFIDVDGPDGITIDCAGNLYVASHSQGKLQIYSPEGKLHQSIAVAPQITNMDFGGKDMKTLLITTGNGLFTLQTQMAGIARK</sequence>
<reference evidence="6" key="1">
    <citation type="submission" date="2018-11" db="EMBL/GenBank/DDBJ databases">
        <title>Shewanella sp. M2.</title>
        <authorList>
            <person name="Hwang Y.J."/>
            <person name="Hwang C.Y."/>
        </authorList>
    </citation>
    <scope>NUCLEOTIDE SEQUENCE [LARGE SCALE GENOMIC DNA]</scope>
    <source>
        <strain evidence="6">LMG 19866</strain>
    </source>
</reference>
<evidence type="ECO:0000313" key="6">
    <source>
        <dbReference type="Proteomes" id="UP000278035"/>
    </source>
</evidence>
<dbReference type="InterPro" id="IPR005511">
    <property type="entry name" value="SMP-30"/>
</dbReference>
<dbReference type="GO" id="GO:0016787">
    <property type="term" value="F:hydrolase activity"/>
    <property type="evidence" value="ECO:0007669"/>
    <property type="project" value="UniProtKB-KW"/>
</dbReference>
<evidence type="ECO:0000313" key="5">
    <source>
        <dbReference type="EMBL" id="AZG73268.1"/>
    </source>
</evidence>
<keyword evidence="1" id="KW-0378">Hydrolase</keyword>
<protein>
    <submittedName>
        <fullName evidence="5">SMP-30/gluconolactonase/LRE family protein</fullName>
    </submittedName>
</protein>
<feature type="domain" description="SMP-30/Gluconolactonase/LRE-like region" evidence="4">
    <location>
        <begin position="92"/>
        <end position="337"/>
    </location>
</feature>
<dbReference type="PANTHER" id="PTHR47572">
    <property type="entry name" value="LIPOPROTEIN-RELATED"/>
    <property type="match status" value="1"/>
</dbReference>
<dbReference type="Pfam" id="PF08450">
    <property type="entry name" value="SGL"/>
    <property type="match status" value="1"/>
</dbReference>
<feature type="binding site" evidence="3">
    <location>
        <position position="186"/>
    </location>
    <ligand>
        <name>substrate</name>
    </ligand>
</feature>
<dbReference type="SUPFAM" id="SSF63829">
    <property type="entry name" value="Calcium-dependent phosphotriesterase"/>
    <property type="match status" value="1"/>
</dbReference>
<name>A0A3G8LX56_9GAMM</name>
<dbReference type="AlphaFoldDB" id="A0A3G8LX56"/>
<dbReference type="InterPro" id="IPR011042">
    <property type="entry name" value="6-blade_b-propeller_TolB-like"/>
</dbReference>
<keyword evidence="3" id="KW-0479">Metal-binding</keyword>
<keyword evidence="3" id="KW-0862">Zinc</keyword>
<organism evidence="5 6">
    <name type="scientific">Shewanella livingstonensis</name>
    <dbReference type="NCBI Taxonomy" id="150120"/>
    <lineage>
        <taxon>Bacteria</taxon>
        <taxon>Pseudomonadati</taxon>
        <taxon>Pseudomonadota</taxon>
        <taxon>Gammaproteobacteria</taxon>
        <taxon>Alteromonadales</taxon>
        <taxon>Shewanellaceae</taxon>
        <taxon>Shewanella</taxon>
    </lineage>
</organism>
<evidence type="ECO:0000256" key="1">
    <source>
        <dbReference type="ARBA" id="ARBA00022801"/>
    </source>
</evidence>
<gene>
    <name evidence="5" type="ORF">EGC82_11120</name>
</gene>
<dbReference type="Proteomes" id="UP000278035">
    <property type="component" value="Chromosome"/>
</dbReference>
<feature type="binding site" evidence="3">
    <location>
        <position position="280"/>
    </location>
    <ligand>
        <name>a divalent metal cation</name>
        <dbReference type="ChEBI" id="CHEBI:60240"/>
    </ligand>
</feature>
<dbReference type="PANTHER" id="PTHR47572:SF4">
    <property type="entry name" value="LACTONASE DRP35"/>
    <property type="match status" value="1"/>
</dbReference>
<dbReference type="Gene3D" id="2.120.10.30">
    <property type="entry name" value="TolB, C-terminal domain"/>
    <property type="match status" value="1"/>
</dbReference>
<accession>A0A3G8LX56</accession>
<dbReference type="EMBL" id="CP034015">
    <property type="protein sequence ID" value="AZG73268.1"/>
    <property type="molecule type" value="Genomic_DNA"/>
</dbReference>
<keyword evidence="6" id="KW-1185">Reference proteome</keyword>